<keyword evidence="11" id="KW-1185">Reference proteome</keyword>
<dbReference type="RefSeq" id="WP_238334805.1">
    <property type="nucleotide sequence ID" value="NZ_VIVK01000001.1"/>
</dbReference>
<dbReference type="AlphaFoldDB" id="A0A561BRW3"/>
<dbReference type="Gene3D" id="3.10.450.50">
    <property type="match status" value="1"/>
</dbReference>
<evidence type="ECO:0000256" key="4">
    <source>
        <dbReference type="ARBA" id="ARBA00023082"/>
    </source>
</evidence>
<feature type="domain" description="RNA polymerase sigma-70 region 2" evidence="7">
    <location>
        <begin position="13"/>
        <end position="80"/>
    </location>
</feature>
<proteinExistence type="inferred from homology"/>
<dbReference type="GO" id="GO:0003677">
    <property type="term" value="F:DNA binding"/>
    <property type="evidence" value="ECO:0007669"/>
    <property type="project" value="UniProtKB-KW"/>
</dbReference>
<evidence type="ECO:0000256" key="2">
    <source>
        <dbReference type="ARBA" id="ARBA00011344"/>
    </source>
</evidence>
<comment type="similarity">
    <text evidence="1 6">Belongs to the sigma-70 factor family. ECF subfamily.</text>
</comment>
<dbReference type="Pfam" id="PF04542">
    <property type="entry name" value="Sigma70_r2"/>
    <property type="match status" value="1"/>
</dbReference>
<evidence type="ECO:0000259" key="8">
    <source>
        <dbReference type="Pfam" id="PF08281"/>
    </source>
</evidence>
<protein>
    <recommendedName>
        <fullName evidence="6">RNA polymerase sigma factor</fullName>
    </recommendedName>
</protein>
<dbReference type="InterPro" id="IPR000838">
    <property type="entry name" value="RNA_pol_sigma70_ECF_CS"/>
</dbReference>
<dbReference type="EMBL" id="VIVK01000001">
    <property type="protein sequence ID" value="TWD81634.1"/>
    <property type="molecule type" value="Genomic_DNA"/>
</dbReference>
<keyword evidence="4 6" id="KW-0731">Sigma factor</keyword>
<keyword evidence="5 6" id="KW-0804">Transcription</keyword>
<dbReference type="Pfam" id="PF08281">
    <property type="entry name" value="Sigma70_r4_2"/>
    <property type="match status" value="1"/>
</dbReference>
<evidence type="ECO:0000256" key="1">
    <source>
        <dbReference type="ARBA" id="ARBA00010641"/>
    </source>
</evidence>
<keyword evidence="3 6" id="KW-0805">Transcription regulation</keyword>
<comment type="caution">
    <text evidence="10">The sequence shown here is derived from an EMBL/GenBank/DDBJ whole genome shotgun (WGS) entry which is preliminary data.</text>
</comment>
<dbReference type="InterPro" id="IPR052704">
    <property type="entry name" value="ECF_Sigma-70_Domain"/>
</dbReference>
<feature type="domain" description="SnoaL-like" evidence="9">
    <location>
        <begin position="196"/>
        <end position="291"/>
    </location>
</feature>
<dbReference type="PANTHER" id="PTHR30173:SF36">
    <property type="entry name" value="ECF RNA POLYMERASE SIGMA FACTOR SIGJ"/>
    <property type="match status" value="1"/>
</dbReference>
<evidence type="ECO:0000313" key="10">
    <source>
        <dbReference type="EMBL" id="TWD81634.1"/>
    </source>
</evidence>
<dbReference type="GO" id="GO:0016987">
    <property type="term" value="F:sigma factor activity"/>
    <property type="evidence" value="ECO:0007669"/>
    <property type="project" value="UniProtKB-KW"/>
</dbReference>
<name>A0A561BRW3_9ACTN</name>
<dbReference type="InterPro" id="IPR014305">
    <property type="entry name" value="RNA_pol_sigma-G_actinobac"/>
</dbReference>
<evidence type="ECO:0000256" key="5">
    <source>
        <dbReference type="ARBA" id="ARBA00023163"/>
    </source>
</evidence>
<dbReference type="InterPro" id="IPR013325">
    <property type="entry name" value="RNA_pol_sigma_r2"/>
</dbReference>
<dbReference type="NCBIfam" id="TIGR02960">
    <property type="entry name" value="SigX5"/>
    <property type="match status" value="1"/>
</dbReference>
<dbReference type="InterPro" id="IPR014284">
    <property type="entry name" value="RNA_pol_sigma-70_dom"/>
</dbReference>
<dbReference type="NCBIfam" id="NF006089">
    <property type="entry name" value="PRK08241.1"/>
    <property type="match status" value="1"/>
</dbReference>
<dbReference type="InterPro" id="IPR007627">
    <property type="entry name" value="RNA_pol_sigma70_r2"/>
</dbReference>
<dbReference type="InterPro" id="IPR036388">
    <property type="entry name" value="WH-like_DNA-bd_sf"/>
</dbReference>
<dbReference type="Gene3D" id="1.10.1740.10">
    <property type="match status" value="1"/>
</dbReference>
<dbReference type="Proteomes" id="UP000318380">
    <property type="component" value="Unassembled WGS sequence"/>
</dbReference>
<dbReference type="PROSITE" id="PS01063">
    <property type="entry name" value="SIGMA70_ECF"/>
    <property type="match status" value="1"/>
</dbReference>
<dbReference type="SUPFAM" id="SSF88659">
    <property type="entry name" value="Sigma3 and sigma4 domains of RNA polymerase sigma factors"/>
    <property type="match status" value="1"/>
</dbReference>
<dbReference type="InterPro" id="IPR032710">
    <property type="entry name" value="NTF2-like_dom_sf"/>
</dbReference>
<dbReference type="Gene3D" id="1.10.10.10">
    <property type="entry name" value="Winged helix-like DNA-binding domain superfamily/Winged helix DNA-binding domain"/>
    <property type="match status" value="1"/>
</dbReference>
<dbReference type="PANTHER" id="PTHR30173">
    <property type="entry name" value="SIGMA 19 FACTOR"/>
    <property type="match status" value="1"/>
</dbReference>
<evidence type="ECO:0000256" key="3">
    <source>
        <dbReference type="ARBA" id="ARBA00023015"/>
    </source>
</evidence>
<accession>A0A561BRW3</accession>
<dbReference type="InterPro" id="IPR013249">
    <property type="entry name" value="RNA_pol_sigma70_r4_t2"/>
</dbReference>
<reference evidence="10 11" key="1">
    <citation type="submission" date="2019-06" db="EMBL/GenBank/DDBJ databases">
        <title>Sequencing the genomes of 1000 actinobacteria strains.</title>
        <authorList>
            <person name="Klenk H.-P."/>
        </authorList>
    </citation>
    <scope>NUCLEOTIDE SEQUENCE [LARGE SCALE GENOMIC DNA]</scope>
    <source>
        <strain evidence="10 11">DSM 24683</strain>
    </source>
</reference>
<organism evidence="10 11">
    <name type="scientific">Kribbella amoyensis</name>
    <dbReference type="NCBI Taxonomy" id="996641"/>
    <lineage>
        <taxon>Bacteria</taxon>
        <taxon>Bacillati</taxon>
        <taxon>Actinomycetota</taxon>
        <taxon>Actinomycetes</taxon>
        <taxon>Propionibacteriales</taxon>
        <taxon>Kribbellaceae</taxon>
        <taxon>Kribbella</taxon>
    </lineage>
</organism>
<evidence type="ECO:0000259" key="7">
    <source>
        <dbReference type="Pfam" id="PF04542"/>
    </source>
</evidence>
<sequence length="320" mass="35292">MTIVTDEHAFRGMVQPHLRELHVHCYRMLGSVDDADDLLQETLVAAWRGIDGFAGRSSLRTWLYRIATNLCLNAIRNGRRRPPIAPTPPFEPPEPTRAMDTPWLQPYPDAQEDPASHVVSQETMRLAFVAALQTLPPRQTAALLLGDVLGYSAAEVAEILDVRPTVVKGLLQRARASMTRTQPGPRATTEYDEEVARQFAEAFSRDDVDAVVALLSDDAWLTMPPATHEYLGRAAVDGFLRTSARWRDGRYLVLRPTTANGQPAFGCYLASGDTAEATGILVLTIEQGQVTGITRFLAPHLPQRFGLPAELSRSPRAGSW</sequence>
<evidence type="ECO:0000313" key="11">
    <source>
        <dbReference type="Proteomes" id="UP000318380"/>
    </source>
</evidence>
<dbReference type="NCBIfam" id="TIGR02937">
    <property type="entry name" value="sigma70-ECF"/>
    <property type="match status" value="1"/>
</dbReference>
<evidence type="ECO:0000259" key="9">
    <source>
        <dbReference type="Pfam" id="PF12680"/>
    </source>
</evidence>
<gene>
    <name evidence="10" type="ORF">FB561_2752</name>
</gene>
<comment type="subunit">
    <text evidence="2">Interacts transiently with the RNA polymerase catalytic core formed by RpoA, RpoB, RpoC and RpoZ (2 alpha, 1 beta, 1 beta' and 1 omega subunit) to form the RNA polymerase holoenzyme that can initiate transcription.</text>
</comment>
<dbReference type="InterPro" id="IPR013324">
    <property type="entry name" value="RNA_pol_sigma_r3/r4-like"/>
</dbReference>
<dbReference type="SUPFAM" id="SSF88946">
    <property type="entry name" value="Sigma2 domain of RNA polymerase sigma factors"/>
    <property type="match status" value="1"/>
</dbReference>
<dbReference type="GO" id="GO:0006352">
    <property type="term" value="P:DNA-templated transcription initiation"/>
    <property type="evidence" value="ECO:0007669"/>
    <property type="project" value="InterPro"/>
</dbReference>
<dbReference type="Pfam" id="PF12680">
    <property type="entry name" value="SnoaL_2"/>
    <property type="match status" value="1"/>
</dbReference>
<evidence type="ECO:0000256" key="6">
    <source>
        <dbReference type="RuleBase" id="RU000716"/>
    </source>
</evidence>
<dbReference type="SUPFAM" id="SSF54427">
    <property type="entry name" value="NTF2-like"/>
    <property type="match status" value="1"/>
</dbReference>
<dbReference type="InterPro" id="IPR037401">
    <property type="entry name" value="SnoaL-like"/>
</dbReference>
<feature type="domain" description="RNA polymerase sigma factor 70 region 4 type 2" evidence="8">
    <location>
        <begin position="126"/>
        <end position="178"/>
    </location>
</feature>
<keyword evidence="6" id="KW-0238">DNA-binding</keyword>
<dbReference type="GO" id="GO:0006950">
    <property type="term" value="P:response to stress"/>
    <property type="evidence" value="ECO:0007669"/>
    <property type="project" value="UniProtKB-ARBA"/>
</dbReference>